<dbReference type="PROSITE" id="PS51257">
    <property type="entry name" value="PROKAR_LIPOPROTEIN"/>
    <property type="match status" value="1"/>
</dbReference>
<keyword evidence="5 11" id="KW-0812">Transmembrane</keyword>
<accession>A0ABS5E7T9</accession>
<feature type="transmembrane region" description="Helical" evidence="11">
    <location>
        <begin position="41"/>
        <end position="63"/>
    </location>
</feature>
<keyword evidence="4" id="KW-1003">Cell membrane</keyword>
<organism evidence="12 13">
    <name type="scientific">Neokomagataea anthophila</name>
    <dbReference type="NCBI Taxonomy" id="2826925"/>
    <lineage>
        <taxon>Bacteria</taxon>
        <taxon>Pseudomonadati</taxon>
        <taxon>Pseudomonadota</taxon>
        <taxon>Alphaproteobacteria</taxon>
        <taxon>Acetobacterales</taxon>
        <taxon>Acetobacteraceae</taxon>
        <taxon>Neokomagataea</taxon>
    </lineage>
</organism>
<comment type="caution">
    <text evidence="12">The sequence shown here is derived from an EMBL/GenBank/DDBJ whole genome shotgun (WGS) entry which is preliminary data.</text>
</comment>
<dbReference type="InterPro" id="IPR031381">
    <property type="entry name" value="YtcA"/>
</dbReference>
<keyword evidence="7 11" id="KW-1133">Transmembrane helix</keyword>
<dbReference type="Pfam" id="PF17090">
    <property type="entry name" value="Ytca"/>
    <property type="match status" value="1"/>
</dbReference>
<dbReference type="EMBL" id="JAGRQH010000004">
    <property type="protein sequence ID" value="MBR0559876.1"/>
    <property type="molecule type" value="Genomic_DNA"/>
</dbReference>
<evidence type="ECO:0000256" key="1">
    <source>
        <dbReference type="ARBA" id="ARBA00004141"/>
    </source>
</evidence>
<comment type="similarity">
    <text evidence="2">Belongs to the YtcA family.</text>
</comment>
<dbReference type="Proteomes" id="UP000677812">
    <property type="component" value="Unassembled WGS sequence"/>
</dbReference>
<evidence type="ECO:0000313" key="13">
    <source>
        <dbReference type="Proteomes" id="UP000677812"/>
    </source>
</evidence>
<protein>
    <recommendedName>
        <fullName evidence="3">Uncharacterized protein YtcA</fullName>
    </recommendedName>
</protein>
<evidence type="ECO:0000256" key="5">
    <source>
        <dbReference type="ARBA" id="ARBA00022692"/>
    </source>
</evidence>
<comment type="subcellular location">
    <subcellularLocation>
        <location evidence="1">Membrane</location>
        <topology evidence="1">Multi-pass membrane protein</topology>
    </subcellularLocation>
</comment>
<evidence type="ECO:0000256" key="7">
    <source>
        <dbReference type="ARBA" id="ARBA00022989"/>
    </source>
</evidence>
<evidence type="ECO:0000256" key="3">
    <source>
        <dbReference type="ARBA" id="ARBA00021237"/>
    </source>
</evidence>
<evidence type="ECO:0000256" key="10">
    <source>
        <dbReference type="ARBA" id="ARBA00023288"/>
    </source>
</evidence>
<reference evidence="12 13" key="1">
    <citation type="submission" date="2021-04" db="EMBL/GenBank/DDBJ databases">
        <title>The complete genome sequence of Neokomagataea sp. TBRC 2177.</title>
        <authorList>
            <person name="Charoenyingcharoen P."/>
            <person name="Yukphan P."/>
        </authorList>
    </citation>
    <scope>NUCLEOTIDE SEQUENCE [LARGE SCALE GENOMIC DNA]</scope>
    <source>
        <strain evidence="12 13">TBRC 2177</strain>
    </source>
</reference>
<proteinExistence type="inferred from homology"/>
<keyword evidence="9" id="KW-0564">Palmitate</keyword>
<keyword evidence="13" id="KW-1185">Reference proteome</keyword>
<evidence type="ECO:0000256" key="11">
    <source>
        <dbReference type="SAM" id="Phobius"/>
    </source>
</evidence>
<name>A0ABS5E7T9_9PROT</name>
<sequence>MTQYLRSLRGRRGQLVRGAPALALVLGGCTRAPLQDVLGSFFPSWMLCLTAGSACAALLRVLLGVCRLDQAVPAPIVTYLAFTVAVTFAVWLLFFGH</sequence>
<evidence type="ECO:0000256" key="2">
    <source>
        <dbReference type="ARBA" id="ARBA00008208"/>
    </source>
</evidence>
<evidence type="ECO:0000256" key="6">
    <source>
        <dbReference type="ARBA" id="ARBA00022729"/>
    </source>
</evidence>
<keyword evidence="6" id="KW-0732">Signal</keyword>
<gene>
    <name evidence="12" type="ORF">KB213_07400</name>
</gene>
<evidence type="ECO:0000256" key="9">
    <source>
        <dbReference type="ARBA" id="ARBA00023139"/>
    </source>
</evidence>
<feature type="transmembrane region" description="Helical" evidence="11">
    <location>
        <begin position="75"/>
        <end position="94"/>
    </location>
</feature>
<evidence type="ECO:0000313" key="12">
    <source>
        <dbReference type="EMBL" id="MBR0559876.1"/>
    </source>
</evidence>
<evidence type="ECO:0000256" key="4">
    <source>
        <dbReference type="ARBA" id="ARBA00022475"/>
    </source>
</evidence>
<keyword evidence="8 11" id="KW-0472">Membrane</keyword>
<keyword evidence="10" id="KW-0449">Lipoprotein</keyword>
<evidence type="ECO:0000256" key="8">
    <source>
        <dbReference type="ARBA" id="ARBA00023136"/>
    </source>
</evidence>
<dbReference type="RefSeq" id="WP_211681781.1">
    <property type="nucleotide sequence ID" value="NZ_JAGRQH010000004.1"/>
</dbReference>